<dbReference type="InterPro" id="IPR036465">
    <property type="entry name" value="vWFA_dom_sf"/>
</dbReference>
<gene>
    <name evidence="2" type="primary">122</name>
    <name evidence="2" type="ORF">SEA_RABBITRUN_122</name>
</gene>
<dbReference type="Pfam" id="PF10138">
    <property type="entry name" value="vWA-TerF-like"/>
    <property type="match status" value="1"/>
</dbReference>
<dbReference type="RefSeq" id="YP_010246229.1">
    <property type="nucleotide sequence ID" value="NC_060133.1"/>
</dbReference>
<dbReference type="CDD" id="cd00198">
    <property type="entry name" value="vWFA"/>
    <property type="match status" value="1"/>
</dbReference>
<organism evidence="2 3">
    <name type="scientific">Gordonia phage Rabbitrun</name>
    <dbReference type="NCBI Taxonomy" id="2762280"/>
    <lineage>
        <taxon>Viruses</taxon>
        <taxon>Duplodnaviria</taxon>
        <taxon>Heunggongvirae</taxon>
        <taxon>Uroviricota</taxon>
        <taxon>Caudoviricetes</taxon>
        <taxon>Deeyouvirinae</taxon>
        <taxon>Nevillevirus</taxon>
        <taxon>Nevillevirus rabbitrun</taxon>
    </lineage>
</organism>
<dbReference type="GeneID" id="70080768"/>
<name>A0A7G8LIT3_9CAUD</name>
<dbReference type="Proteomes" id="UP000515957">
    <property type="component" value="Segment"/>
</dbReference>
<evidence type="ECO:0000313" key="2">
    <source>
        <dbReference type="EMBL" id="QNJ57155.1"/>
    </source>
</evidence>
<dbReference type="Gene3D" id="3.40.50.410">
    <property type="entry name" value="von Willebrand factor, type A domain"/>
    <property type="match status" value="1"/>
</dbReference>
<reference evidence="2 3" key="1">
    <citation type="submission" date="2020-06" db="EMBL/GenBank/DDBJ databases">
        <authorList>
            <person name="Herren C.D."/>
            <person name="Smith Caldas M."/>
            <person name="Brooke G.M."/>
            <person name="Cabrera L.J."/>
            <person name="Caudill C.B."/>
            <person name="Ewell K.O."/>
            <person name="Haas C.L."/>
            <person name="Shapland G.L."/>
            <person name="Sitek C.J."/>
            <person name="Thompson J.S."/>
            <person name="Pollenz R.S."/>
            <person name="Garlena R.A."/>
            <person name="Russell D.A."/>
            <person name="Pope W.H."/>
            <person name="Jacobs-Sera D."/>
            <person name="Hatfull G.F."/>
        </authorList>
    </citation>
    <scope>NUCLEOTIDE SEQUENCE [LARGE SCALE GENOMIC DNA]</scope>
</reference>
<proteinExistence type="predicted"/>
<feature type="domain" description="VWFA" evidence="1">
    <location>
        <begin position="71"/>
        <end position="245"/>
    </location>
</feature>
<dbReference type="InterPro" id="IPR019303">
    <property type="entry name" value="vWA_TerF_C"/>
</dbReference>
<dbReference type="PROSITE" id="PS50234">
    <property type="entry name" value="VWFA"/>
    <property type="match status" value="1"/>
</dbReference>
<dbReference type="KEGG" id="vg:70080768"/>
<keyword evidence="3" id="KW-1185">Reference proteome</keyword>
<evidence type="ECO:0000259" key="1">
    <source>
        <dbReference type="PROSITE" id="PS50234"/>
    </source>
</evidence>
<protein>
    <recommendedName>
        <fullName evidence="1">VWFA domain-containing protein</fullName>
    </recommendedName>
</protein>
<sequence length="259" mass="28407">MSIFTRSKPVTTAELATQTAPVRSVQLVKGIGAANDRVDITKRGASPDLVKRFDKSGISLSKRGLDGIRAEAVMLLDHSLSMEYDYENGSVQAIVERALGFALQIDVDGTIPVIKFDNRAHKPVDVNLTNYQAVVRNSLYSRRNMGSTNLTAALAELKAISRQSDSPIFAIVVTDGEPNDTVSSEALVRELEGYPVFLKFLSVRPVEFLDKLDDMSRALIDNADAKSITGTESDLEFADKMVDEWDTWIAAAQRVGVLR</sequence>
<dbReference type="EMBL" id="MT658805">
    <property type="protein sequence ID" value="QNJ57155.1"/>
    <property type="molecule type" value="Genomic_DNA"/>
</dbReference>
<dbReference type="SUPFAM" id="SSF53300">
    <property type="entry name" value="vWA-like"/>
    <property type="match status" value="1"/>
</dbReference>
<dbReference type="SMART" id="SM00327">
    <property type="entry name" value="VWA"/>
    <property type="match status" value="1"/>
</dbReference>
<dbReference type="InterPro" id="IPR002035">
    <property type="entry name" value="VWF_A"/>
</dbReference>
<accession>A0A7G8LIT3</accession>
<evidence type="ECO:0000313" key="3">
    <source>
        <dbReference type="Proteomes" id="UP000515957"/>
    </source>
</evidence>